<dbReference type="InterPro" id="IPR000679">
    <property type="entry name" value="Znf_GATA"/>
</dbReference>
<evidence type="ECO:0000313" key="4">
    <source>
        <dbReference type="EMBL" id="GIX60908.1"/>
    </source>
</evidence>
<dbReference type="SUPFAM" id="SSF57716">
    <property type="entry name" value="Glucocorticoid receptor-like (DNA-binding domain)"/>
    <property type="match status" value="1"/>
</dbReference>
<feature type="region of interest" description="Disordered" evidence="2">
    <location>
        <begin position="437"/>
        <end position="476"/>
    </location>
</feature>
<proteinExistence type="predicted"/>
<keyword evidence="1" id="KW-0479">Metal-binding</keyword>
<comment type="caution">
    <text evidence="4">The sequence shown here is derived from an EMBL/GenBank/DDBJ whole genome shotgun (WGS) entry which is preliminary data.</text>
</comment>
<name>A0AAV4LM35_BABCB</name>
<dbReference type="GO" id="GO:0006355">
    <property type="term" value="P:regulation of DNA-templated transcription"/>
    <property type="evidence" value="ECO:0007669"/>
    <property type="project" value="InterPro"/>
</dbReference>
<feature type="region of interest" description="Disordered" evidence="2">
    <location>
        <begin position="1"/>
        <end position="33"/>
    </location>
</feature>
<dbReference type="GO" id="GO:0043565">
    <property type="term" value="F:sequence-specific DNA binding"/>
    <property type="evidence" value="ECO:0007669"/>
    <property type="project" value="InterPro"/>
</dbReference>
<organism evidence="4 5">
    <name type="scientific">Babesia caballi</name>
    <dbReference type="NCBI Taxonomy" id="5871"/>
    <lineage>
        <taxon>Eukaryota</taxon>
        <taxon>Sar</taxon>
        <taxon>Alveolata</taxon>
        <taxon>Apicomplexa</taxon>
        <taxon>Aconoidasida</taxon>
        <taxon>Piroplasmida</taxon>
        <taxon>Babesiidae</taxon>
        <taxon>Babesia</taxon>
    </lineage>
</organism>
<dbReference type="PROSITE" id="PS50114">
    <property type="entry name" value="GATA_ZN_FINGER_2"/>
    <property type="match status" value="1"/>
</dbReference>
<dbReference type="GeneID" id="94192391"/>
<dbReference type="AlphaFoldDB" id="A0AAV4LM35"/>
<evidence type="ECO:0000313" key="5">
    <source>
        <dbReference type="Proteomes" id="UP001497744"/>
    </source>
</evidence>
<feature type="region of interest" description="Disordered" evidence="2">
    <location>
        <begin position="142"/>
        <end position="162"/>
    </location>
</feature>
<feature type="compositionally biased region" description="Low complexity" evidence="2">
    <location>
        <begin position="142"/>
        <end position="154"/>
    </location>
</feature>
<evidence type="ECO:0000256" key="2">
    <source>
        <dbReference type="SAM" id="MobiDB-lite"/>
    </source>
</evidence>
<gene>
    <name evidence="4" type="ORF">BcabD6B2_03430</name>
</gene>
<accession>A0AAV4LM35</accession>
<dbReference type="Proteomes" id="UP001497744">
    <property type="component" value="Unassembled WGS sequence"/>
</dbReference>
<dbReference type="EMBL" id="BPLF01000001">
    <property type="protein sequence ID" value="GIX60908.1"/>
    <property type="molecule type" value="Genomic_DNA"/>
</dbReference>
<sequence>MTTFNDPGVNPATGYEAEAPSADNGASGDLVSHTPFATSGGVVGDSAEASNYDVSHTSTTAGYLESSESYYGESAAAPNAHEAADAPISNQMQPSLLPYDVPVDYSAGQSMAPTCYDDGMMDPYAAYQNGMGYPGPMPGPMSSGMPGSMSSGMPGPMPSGMPGPMPPPMHNSMAAPMPASMPSGMTGAVPSGMPASASSGMHGTMPAGDPSMDAMGRQYWYGRTPGSTMYSKPIVRYGGGYHGYGPVSPYYPCNGPPYNSYTSERSLPYTGAYHMPNDAYMQGKMPYPPAYGPRRAISTGALPAQCNTSPLNCYRMLNDQQMPQLQYKGCKTHPPSMHDGVDTSPISGPSMMHPQSHEPVAPRLNDTYNPDPFFSELTLQLQNELKNKKPLMPAGRPRVNRHNYVCAMCNAKTTPQWRYIKGTSVCNACYMRIRKQKLREQQRQEKEEEEVGRSDAASAETEAPVEDTSALQTKTG</sequence>
<dbReference type="GO" id="GO:0008270">
    <property type="term" value="F:zinc ion binding"/>
    <property type="evidence" value="ECO:0007669"/>
    <property type="project" value="UniProtKB-KW"/>
</dbReference>
<reference evidence="4 5" key="1">
    <citation type="submission" date="2021-06" db="EMBL/GenBank/DDBJ databases">
        <title>Genome sequence of Babesia caballi.</title>
        <authorList>
            <person name="Yamagishi J."/>
            <person name="Kidaka T."/>
            <person name="Ochi A."/>
        </authorList>
    </citation>
    <scope>NUCLEOTIDE SEQUENCE [LARGE SCALE GENOMIC DNA]</scope>
    <source>
        <strain evidence="4">USDA-D6B2</strain>
    </source>
</reference>
<keyword evidence="5" id="KW-1185">Reference proteome</keyword>
<evidence type="ECO:0000259" key="3">
    <source>
        <dbReference type="PROSITE" id="PS50114"/>
    </source>
</evidence>
<dbReference type="Gene3D" id="3.30.50.10">
    <property type="entry name" value="Erythroid Transcription Factor GATA-1, subunit A"/>
    <property type="match status" value="1"/>
</dbReference>
<keyword evidence="1" id="KW-0863">Zinc-finger</keyword>
<dbReference type="SMART" id="SM00401">
    <property type="entry name" value="ZnF_GATA"/>
    <property type="match status" value="1"/>
</dbReference>
<feature type="domain" description="GATA-type" evidence="3">
    <location>
        <begin position="400"/>
        <end position="453"/>
    </location>
</feature>
<protein>
    <submittedName>
        <fullName evidence="4">GATA zinc finger domain-containing protein, putative</fullName>
    </submittedName>
</protein>
<dbReference type="RefSeq" id="XP_067712979.1">
    <property type="nucleotide sequence ID" value="XM_067856878.1"/>
</dbReference>
<dbReference type="InterPro" id="IPR013088">
    <property type="entry name" value="Znf_NHR/GATA"/>
</dbReference>
<evidence type="ECO:0000256" key="1">
    <source>
        <dbReference type="PROSITE-ProRule" id="PRU00094"/>
    </source>
</evidence>
<keyword evidence="1" id="KW-0862">Zinc</keyword>